<dbReference type="InterPro" id="IPR000719">
    <property type="entry name" value="Prot_kinase_dom"/>
</dbReference>
<keyword evidence="2" id="KW-0812">Transmembrane</keyword>
<dbReference type="PANTHER" id="PTHR10566:SF113">
    <property type="entry name" value="PROTEIN ACTIVITY OF BC1 COMPLEX KINASE 7, CHLOROPLASTIC"/>
    <property type="match status" value="1"/>
</dbReference>
<keyword evidence="4" id="KW-0418">Kinase</keyword>
<evidence type="ECO:0000256" key="2">
    <source>
        <dbReference type="SAM" id="Phobius"/>
    </source>
</evidence>
<organism evidence="4 5">
    <name type="scientific">Alicyclobacillus mali</name>
    <name type="common">ex Roth et al. 2021</name>
    <dbReference type="NCBI Taxonomy" id="1123961"/>
    <lineage>
        <taxon>Bacteria</taxon>
        <taxon>Bacillati</taxon>
        <taxon>Bacillota</taxon>
        <taxon>Bacilli</taxon>
        <taxon>Bacillales</taxon>
        <taxon>Alicyclobacillaceae</taxon>
        <taxon>Alicyclobacillus</taxon>
    </lineage>
</organism>
<dbReference type="GO" id="GO:0016301">
    <property type="term" value="F:kinase activity"/>
    <property type="evidence" value="ECO:0007669"/>
    <property type="project" value="UniProtKB-KW"/>
</dbReference>
<dbReference type="PROSITE" id="PS50011">
    <property type="entry name" value="PROTEIN_KINASE_DOM"/>
    <property type="match status" value="1"/>
</dbReference>
<keyword evidence="4" id="KW-0808">Transferase</keyword>
<dbReference type="CDD" id="cd05121">
    <property type="entry name" value="ABC1_ADCK3-like"/>
    <property type="match status" value="1"/>
</dbReference>
<evidence type="ECO:0000313" key="5">
    <source>
        <dbReference type="Proteomes" id="UP000642910"/>
    </source>
</evidence>
<sequence>MAVALNTEERNELERARRFIERERRKITPSKRQREVVKALVKHGVLHALRDRSRDEEARQRLLGQRLRAAFEELGPTFIKLGQVIMTRQELLPEAVTAELAYLLDSVPPLPFHYMMAVLEDEIPNWAEVFRWIDPNPLGSASLAQVYRAQLADGRMAAVKIVRPLVDRLFQVDINNVRKLVRRLQRLLPPQLEVSIDLNGIIEDYYSSTMNELDLRREAEIMEEQRGMVQEFETLYIPEVYHVTQRVLVMEFIDGWNLKDFPVDFFTFEERLERMTDLAHYYVKAFVEGNYHADPHASNLMVDKRTKRIAILDWGLVGRMDAAHTEAIFRMLMHVRVNQQEDAIEALLDIYEPTRYTDLVRLRDQLRSLLIHYTNSTQASYYNWGNLLLTTIVIAAKNYCRIPNGLALWTKGFSAAEGTARWLCPEISYHQLVEIADVQILRRWMMRRFNYHTNASFAAEFAKLTATLPRRLNKILEHFEWNDFRVNLDAQLSHQAVRTLHRVVNKLLLATMSGTFFLGGAILLAFADTRPAAHGGIVDLGWGGVAASVALGLSALWSTIRSKKRI</sequence>
<reference evidence="4 5" key="1">
    <citation type="submission" date="2020-11" db="EMBL/GenBank/DDBJ databases">
        <title>Genomic insight of Alicyclobacillus mali FL 18 reveals a new arsenic-resistant strain, with potential in environmental biotechnology.</title>
        <authorList>
            <person name="Fiorentino G."/>
            <person name="Gallo G."/>
            <person name="Aulitto M."/>
        </authorList>
    </citation>
    <scope>NUCLEOTIDE SEQUENCE [LARGE SCALE GENOMIC DNA]</scope>
    <source>
        <strain evidence="4 5">FL 18</strain>
    </source>
</reference>
<gene>
    <name evidence="4" type="ORF">IW967_01990</name>
</gene>
<feature type="transmembrane region" description="Helical" evidence="2">
    <location>
        <begin position="540"/>
        <end position="560"/>
    </location>
</feature>
<proteinExistence type="inferred from homology"/>
<dbReference type="SUPFAM" id="SSF56112">
    <property type="entry name" value="Protein kinase-like (PK-like)"/>
    <property type="match status" value="1"/>
</dbReference>
<feature type="domain" description="Protein kinase" evidence="3">
    <location>
        <begin position="132"/>
        <end position="504"/>
    </location>
</feature>
<feature type="transmembrane region" description="Helical" evidence="2">
    <location>
        <begin position="507"/>
        <end position="528"/>
    </location>
</feature>
<dbReference type="Pfam" id="PF03109">
    <property type="entry name" value="ABC1"/>
    <property type="match status" value="1"/>
</dbReference>
<dbReference type="PANTHER" id="PTHR10566">
    <property type="entry name" value="CHAPERONE-ACTIVITY OF BC1 COMPLEX CABC1 -RELATED"/>
    <property type="match status" value="1"/>
</dbReference>
<comment type="similarity">
    <text evidence="1">Belongs to the protein kinase superfamily. ADCK protein kinase family.</text>
</comment>
<evidence type="ECO:0000256" key="1">
    <source>
        <dbReference type="ARBA" id="ARBA00009670"/>
    </source>
</evidence>
<dbReference type="InterPro" id="IPR050154">
    <property type="entry name" value="UbiB_kinase"/>
</dbReference>
<name>A0ABS0F031_9BACL</name>
<dbReference type="Proteomes" id="UP000642910">
    <property type="component" value="Unassembled WGS sequence"/>
</dbReference>
<keyword evidence="5" id="KW-1185">Reference proteome</keyword>
<dbReference type="InterPro" id="IPR011009">
    <property type="entry name" value="Kinase-like_dom_sf"/>
</dbReference>
<evidence type="ECO:0000313" key="4">
    <source>
        <dbReference type="EMBL" id="MBF8376648.1"/>
    </source>
</evidence>
<comment type="caution">
    <text evidence="4">The sequence shown here is derived from an EMBL/GenBank/DDBJ whole genome shotgun (WGS) entry which is preliminary data.</text>
</comment>
<accession>A0ABS0F031</accession>
<keyword evidence="2" id="KW-0472">Membrane</keyword>
<dbReference type="EMBL" id="JADPKZ010000023">
    <property type="protein sequence ID" value="MBF8376648.1"/>
    <property type="molecule type" value="Genomic_DNA"/>
</dbReference>
<dbReference type="InterPro" id="IPR004147">
    <property type="entry name" value="ABC1_dom"/>
</dbReference>
<dbReference type="RefSeq" id="WP_195866954.1">
    <property type="nucleotide sequence ID" value="NZ_JADPKZ010000023.1"/>
</dbReference>
<evidence type="ECO:0000259" key="3">
    <source>
        <dbReference type="PROSITE" id="PS50011"/>
    </source>
</evidence>
<keyword evidence="2" id="KW-1133">Transmembrane helix</keyword>
<protein>
    <submittedName>
        <fullName evidence="4">AarF/ABC1/UbiB kinase family protein</fullName>
    </submittedName>
</protein>